<evidence type="ECO:0000313" key="4">
    <source>
        <dbReference type="Proteomes" id="UP000186922"/>
    </source>
</evidence>
<keyword evidence="1" id="KW-0175">Coiled coil</keyword>
<keyword evidence="4" id="KW-1185">Reference proteome</keyword>
<organism evidence="3 4">
    <name type="scientific">Ramazzottius varieornatus</name>
    <name type="common">Water bear</name>
    <name type="synonym">Tardigrade</name>
    <dbReference type="NCBI Taxonomy" id="947166"/>
    <lineage>
        <taxon>Eukaryota</taxon>
        <taxon>Metazoa</taxon>
        <taxon>Ecdysozoa</taxon>
        <taxon>Tardigrada</taxon>
        <taxon>Eutardigrada</taxon>
        <taxon>Parachela</taxon>
        <taxon>Hypsibioidea</taxon>
        <taxon>Ramazzottiidae</taxon>
        <taxon>Ramazzottius</taxon>
    </lineage>
</organism>
<accession>A0A1D1V5T9</accession>
<feature type="compositionally biased region" description="Polar residues" evidence="2">
    <location>
        <begin position="280"/>
        <end position="289"/>
    </location>
</feature>
<feature type="region of interest" description="Disordered" evidence="2">
    <location>
        <begin position="377"/>
        <end position="468"/>
    </location>
</feature>
<comment type="caution">
    <text evidence="3">The sequence shown here is derived from an EMBL/GenBank/DDBJ whole genome shotgun (WGS) entry which is preliminary data.</text>
</comment>
<protein>
    <submittedName>
        <fullName evidence="3">Uncharacterized protein</fullName>
    </submittedName>
</protein>
<gene>
    <name evidence="3" type="primary">RvY_07016-1</name>
    <name evidence="3" type="synonym">RvY_07016.1</name>
    <name evidence="3" type="ORF">RvY_07016</name>
</gene>
<dbReference type="OrthoDB" id="10674352at2759"/>
<feature type="compositionally biased region" description="Polar residues" evidence="2">
    <location>
        <begin position="377"/>
        <end position="386"/>
    </location>
</feature>
<proteinExistence type="predicted"/>
<feature type="coiled-coil region" evidence="1">
    <location>
        <begin position="54"/>
        <end position="147"/>
    </location>
</feature>
<evidence type="ECO:0000256" key="2">
    <source>
        <dbReference type="SAM" id="MobiDB-lite"/>
    </source>
</evidence>
<dbReference type="AlphaFoldDB" id="A0A1D1V5T9"/>
<evidence type="ECO:0000256" key="1">
    <source>
        <dbReference type="SAM" id="Coils"/>
    </source>
</evidence>
<sequence length="607" mass="67926">MRDEVKKLLPLTTEQARKKKVDDWKVRRVLRLTQARQQAKHAACHIRIDFWNEVDRIADEMRKINAEKRRIEDELQAKRRAAEEAKIAEERQRLIEQEKAEEELRELKKRQAEVYAQRTRSRFNKALQEEQRRRATALKNEEQVKEDVVKSREMEAQKYRIRTAYHKEAYLPVVKEVSFARRDSMIPRDNVPEPTAGVLQPIADGSSMVSSISNIQSTLDNSENSESNEKYRSVPNVRVLRPRAYRGKENIPPGERAGNGMSKGTTERRKKGKGPLVPVSESNNSQENVDAENISVNQESTLGSVHSLGPKSRMVPVDVQTCPAASPPSLASVKQRQMTAMSSLDEFSLRAKSVGTSLNSSDDSIRSQDSEVLRSILQNPATQFSPPKQPRNPLRLRNSQSDGPPRLFSGKFSTDNLPADSASQATHRSADSNFPASEVDPAPRKRQPFRSLGNIQSPTATGDKVLKKKAPAQPVDLLEDLQEVMRALEILDANVAGSHADSFTMSVSSGPLSTPESKMIESDESWISQQTLSNESSFRNYSHLTSIETGSLFTILSTIHGESTLETGPLDQWSFRSRLNSSTLSSGNLSEFSTGNIHDFLPCHVST</sequence>
<feature type="region of interest" description="Disordered" evidence="2">
    <location>
        <begin position="244"/>
        <end position="289"/>
    </location>
</feature>
<dbReference type="Proteomes" id="UP000186922">
    <property type="component" value="Unassembled WGS sequence"/>
</dbReference>
<dbReference type="EMBL" id="BDGG01000003">
    <property type="protein sequence ID" value="GAU95392.1"/>
    <property type="molecule type" value="Genomic_DNA"/>
</dbReference>
<name>A0A1D1V5T9_RAMVA</name>
<reference evidence="3 4" key="1">
    <citation type="journal article" date="2016" name="Nat. Commun.">
        <title>Extremotolerant tardigrade genome and improved radiotolerance of human cultured cells by tardigrade-unique protein.</title>
        <authorList>
            <person name="Hashimoto T."/>
            <person name="Horikawa D.D."/>
            <person name="Saito Y."/>
            <person name="Kuwahara H."/>
            <person name="Kozuka-Hata H."/>
            <person name="Shin-I T."/>
            <person name="Minakuchi Y."/>
            <person name="Ohishi K."/>
            <person name="Motoyama A."/>
            <person name="Aizu T."/>
            <person name="Enomoto A."/>
            <person name="Kondo K."/>
            <person name="Tanaka S."/>
            <person name="Hara Y."/>
            <person name="Koshikawa S."/>
            <person name="Sagara H."/>
            <person name="Miura T."/>
            <person name="Yokobori S."/>
            <person name="Miyagawa K."/>
            <person name="Suzuki Y."/>
            <person name="Kubo T."/>
            <person name="Oyama M."/>
            <person name="Kohara Y."/>
            <person name="Fujiyama A."/>
            <person name="Arakawa K."/>
            <person name="Katayama T."/>
            <person name="Toyoda A."/>
            <person name="Kunieda T."/>
        </authorList>
    </citation>
    <scope>NUCLEOTIDE SEQUENCE [LARGE SCALE GENOMIC DNA]</scope>
    <source>
        <strain evidence="3 4">YOKOZUNA-1</strain>
    </source>
</reference>
<evidence type="ECO:0000313" key="3">
    <source>
        <dbReference type="EMBL" id="GAU95392.1"/>
    </source>
</evidence>
<feature type="compositionally biased region" description="Polar residues" evidence="2">
    <location>
        <begin position="411"/>
        <end position="435"/>
    </location>
</feature>